<proteinExistence type="predicted"/>
<reference evidence="1" key="2">
    <citation type="submission" date="2015-07" db="EMBL/GenBank/DDBJ databases">
        <title>Plasmids, circular viruses and viroids from rat gut.</title>
        <authorList>
            <person name="Jorgensen T.J."/>
            <person name="Hansen M.A."/>
            <person name="Xu Z."/>
            <person name="Tabak M.A."/>
            <person name="Sorensen S.J."/>
            <person name="Hansen L.H."/>
        </authorList>
    </citation>
    <scope>NUCLEOTIDE SEQUENCE</scope>
    <source>
        <plasmid evidence="1">pRGRH0066</plasmid>
    </source>
</reference>
<keyword evidence="1" id="KW-0614">Plasmid</keyword>
<geneLocation type="plasmid" evidence="1">
    <name>pRGRH0066</name>
</geneLocation>
<organism evidence="1">
    <name type="scientific">uncultured prokaryote</name>
    <dbReference type="NCBI Taxonomy" id="198431"/>
    <lineage>
        <taxon>unclassified sequences</taxon>
        <taxon>environmental samples</taxon>
    </lineage>
</organism>
<accession>A0A0H5PXA6</accession>
<dbReference type="AlphaFoldDB" id="A0A0H5PXA6"/>
<sequence>MILRNFLKMHEDCGICISIHQMPYDYTNHGYKKTYFEEEGQSDILETSLFKEIERKKVDHFSIVGGGDYKVELCIYLAEEDD</sequence>
<name>A0A0H5PXA6_9ZZZZ</name>
<evidence type="ECO:0000313" key="1">
    <source>
        <dbReference type="EMBL" id="CRY93790.1"/>
    </source>
</evidence>
<protein>
    <submittedName>
        <fullName evidence="1">Uncharacterized protein</fullName>
    </submittedName>
</protein>
<reference evidence="1" key="1">
    <citation type="submission" date="2015-06" db="EMBL/GenBank/DDBJ databases">
        <authorList>
            <person name="Joergensen T."/>
        </authorList>
    </citation>
    <scope>NUCLEOTIDE SEQUENCE</scope>
    <source>
        <plasmid evidence="1">pRGRH0066</plasmid>
    </source>
</reference>
<dbReference type="EMBL" id="LN852757">
    <property type="protein sequence ID" value="CRY93790.1"/>
    <property type="molecule type" value="Genomic_DNA"/>
</dbReference>